<dbReference type="Pfam" id="PF01027">
    <property type="entry name" value="Bax1-I"/>
    <property type="match status" value="1"/>
</dbReference>
<dbReference type="EMBL" id="BSXN01000187">
    <property type="protein sequence ID" value="GME67515.1"/>
    <property type="molecule type" value="Genomic_DNA"/>
</dbReference>
<feature type="transmembrane region" description="Helical" evidence="5">
    <location>
        <begin position="102"/>
        <end position="122"/>
    </location>
</feature>
<dbReference type="CDD" id="cd10429">
    <property type="entry name" value="GAAP_like"/>
    <property type="match status" value="1"/>
</dbReference>
<comment type="caution">
    <text evidence="7">The sequence shown here is derived from an EMBL/GenBank/DDBJ whole genome shotgun (WGS) entry which is preliminary data.</text>
</comment>
<evidence type="ECO:0000313" key="8">
    <source>
        <dbReference type="Proteomes" id="UP001165120"/>
    </source>
</evidence>
<dbReference type="InterPro" id="IPR006214">
    <property type="entry name" value="Bax_inhibitor_1-related"/>
</dbReference>
<feature type="transmembrane region" description="Helical" evidence="5">
    <location>
        <begin position="243"/>
        <end position="262"/>
    </location>
</feature>
<sequence length="304" mass="34264">MSQNTNSQYTPNVAPPLYNDIPDGVVQNNANPTSNNNNDDSNNNKKKVNVDNPSLDSFNNFNELEGFSSERNFDDNLPNDFKYSTNVAACSIEIRQLFIRKVYTLLSLQLLVTFISGFIISVNDPVKQFCLNNVWLLWVSIGGSFVFLGLAYWKSRSYPWNLLSLLGFTLCESYLVGLVSALSDSQAVVEAVLITMFVFIGLTAFSFQTSYDFTQWQGWAMGALFFLIGLGFFGMFISKSNGSFDLVYGIIGAIIFSIFIVIDTQLIMRRYHPEEEVPATITLYLDIINLFLKVLAVLNNRHEN</sequence>
<dbReference type="PANTHER" id="PTHR23291:SF50">
    <property type="entry name" value="PROTEIN LIFEGUARD 4"/>
    <property type="match status" value="1"/>
</dbReference>
<feature type="transmembrane region" description="Helical" evidence="5">
    <location>
        <begin position="134"/>
        <end position="153"/>
    </location>
</feature>
<feature type="compositionally biased region" description="Polar residues" evidence="6">
    <location>
        <begin position="1"/>
        <end position="11"/>
    </location>
</feature>
<reference evidence="7" key="1">
    <citation type="submission" date="2023-04" db="EMBL/GenBank/DDBJ databases">
        <title>Candida boidinii NBRC 10035.</title>
        <authorList>
            <person name="Ichikawa N."/>
            <person name="Sato H."/>
            <person name="Tonouchi N."/>
        </authorList>
    </citation>
    <scope>NUCLEOTIDE SEQUENCE</scope>
    <source>
        <strain evidence="7">NBRC 10035</strain>
    </source>
</reference>
<dbReference type="Proteomes" id="UP001165120">
    <property type="component" value="Unassembled WGS sequence"/>
</dbReference>
<evidence type="ECO:0000256" key="6">
    <source>
        <dbReference type="SAM" id="MobiDB-lite"/>
    </source>
</evidence>
<accession>A0A9W6SUL2</accession>
<evidence type="ECO:0000256" key="4">
    <source>
        <dbReference type="ARBA" id="ARBA00023136"/>
    </source>
</evidence>
<evidence type="ECO:0000256" key="3">
    <source>
        <dbReference type="ARBA" id="ARBA00022989"/>
    </source>
</evidence>
<organism evidence="7 8">
    <name type="scientific">Candida boidinii</name>
    <name type="common">Yeast</name>
    <dbReference type="NCBI Taxonomy" id="5477"/>
    <lineage>
        <taxon>Eukaryota</taxon>
        <taxon>Fungi</taxon>
        <taxon>Dikarya</taxon>
        <taxon>Ascomycota</taxon>
        <taxon>Saccharomycotina</taxon>
        <taxon>Pichiomycetes</taxon>
        <taxon>Pichiales</taxon>
        <taxon>Pichiaceae</taxon>
        <taxon>Ogataea</taxon>
        <taxon>Ogataea/Candida clade</taxon>
    </lineage>
</organism>
<evidence type="ECO:0000256" key="2">
    <source>
        <dbReference type="ARBA" id="ARBA00022692"/>
    </source>
</evidence>
<feature type="transmembrane region" description="Helical" evidence="5">
    <location>
        <begin position="160"/>
        <end position="182"/>
    </location>
</feature>
<dbReference type="AlphaFoldDB" id="A0A9W6SUL2"/>
<keyword evidence="4 5" id="KW-0472">Membrane</keyword>
<proteinExistence type="inferred from homology"/>
<feature type="region of interest" description="Disordered" evidence="6">
    <location>
        <begin position="1"/>
        <end position="54"/>
    </location>
</feature>
<keyword evidence="3 5" id="KW-1133">Transmembrane helix</keyword>
<dbReference type="PANTHER" id="PTHR23291">
    <property type="entry name" value="BAX INHIBITOR-RELATED"/>
    <property type="match status" value="1"/>
</dbReference>
<feature type="compositionally biased region" description="Low complexity" evidence="6">
    <location>
        <begin position="28"/>
        <end position="41"/>
    </location>
</feature>
<evidence type="ECO:0000256" key="1">
    <source>
        <dbReference type="ARBA" id="ARBA00004141"/>
    </source>
</evidence>
<keyword evidence="2 5" id="KW-0812">Transmembrane</keyword>
<feature type="transmembrane region" description="Helical" evidence="5">
    <location>
        <begin position="219"/>
        <end position="237"/>
    </location>
</feature>
<gene>
    <name evidence="7" type="ORF">Cboi02_000092000</name>
</gene>
<protein>
    <submittedName>
        <fullName evidence="7">Unnamed protein product</fullName>
    </submittedName>
</protein>
<evidence type="ECO:0000313" key="7">
    <source>
        <dbReference type="EMBL" id="GME67515.1"/>
    </source>
</evidence>
<feature type="transmembrane region" description="Helical" evidence="5">
    <location>
        <begin position="188"/>
        <end position="207"/>
    </location>
</feature>
<comment type="similarity">
    <text evidence="5">Belongs to the BI1 family.</text>
</comment>
<keyword evidence="8" id="KW-1185">Reference proteome</keyword>
<comment type="subcellular location">
    <subcellularLocation>
        <location evidence="1">Membrane</location>
        <topology evidence="1">Multi-pass membrane protein</topology>
    </subcellularLocation>
</comment>
<name>A0A9W6SUL2_CANBO</name>
<dbReference type="GO" id="GO:0016020">
    <property type="term" value="C:membrane"/>
    <property type="evidence" value="ECO:0007669"/>
    <property type="project" value="UniProtKB-SubCell"/>
</dbReference>
<evidence type="ECO:0000256" key="5">
    <source>
        <dbReference type="RuleBase" id="RU004379"/>
    </source>
</evidence>